<feature type="domain" description="Major facilitator superfamily (MFS) profile" evidence="8">
    <location>
        <begin position="73"/>
        <end position="551"/>
    </location>
</feature>
<evidence type="ECO:0000256" key="3">
    <source>
        <dbReference type="ARBA" id="ARBA00022692"/>
    </source>
</evidence>
<feature type="transmembrane region" description="Helical" evidence="7">
    <location>
        <begin position="239"/>
        <end position="257"/>
    </location>
</feature>
<feature type="transmembrane region" description="Helical" evidence="7">
    <location>
        <begin position="418"/>
        <end position="439"/>
    </location>
</feature>
<feature type="region of interest" description="Disordered" evidence="6">
    <location>
        <begin position="1"/>
        <end position="22"/>
    </location>
</feature>
<dbReference type="AlphaFoldDB" id="A0A8H4FQ30"/>
<dbReference type="GO" id="GO:0016020">
    <property type="term" value="C:membrane"/>
    <property type="evidence" value="ECO:0007669"/>
    <property type="project" value="UniProtKB-SubCell"/>
</dbReference>
<evidence type="ECO:0000256" key="6">
    <source>
        <dbReference type="SAM" id="MobiDB-lite"/>
    </source>
</evidence>
<reference evidence="9" key="2">
    <citation type="submission" date="2020-03" db="EMBL/GenBank/DDBJ databases">
        <authorList>
            <person name="Fu F.-F."/>
            <person name="Chen J."/>
        </authorList>
    </citation>
    <scope>NUCLEOTIDE SEQUENCE</scope>
    <source>
        <strain evidence="9">Lc1</strain>
    </source>
</reference>
<sequence length="591" mass="64936">MAEKVDSVNISPHHVDHDSDKASQASIAAAETWTSANKEVETKVVTGSEAFNEAMIKEPPSAWTKAQILIYAFSLVGFFCSTMNGYDGSLINNLLQNPSFKARYGAENDGIWAGIISSIYQIGGVVALPFVGPALDTWGRRIGMLIGASIIIIGTVIQATANGTGQFMGGRFLLGFGVSIAASAGPMYVVEINHPAYRGVVGAMYNTLWFSGAIVASGTARGALEIHGGKYRYLSDPSFIHSFLVVVFPVCMATGWGRERWGRRIEACLFSGLIVLFCMWLPESPRWLFVNNKKDQATAVLTKYHGNGNPDSPWVKLQLHEYEELLDMDGADKRWWDYRALFRNRASVYRLCCNMCVSIFGQWAGNAVLSYFLGSVLDTAGYTHPIQQANITLINSCQQFACAIFGALFVDKVGRRPLLLFSFSACTVVWLGMTIASGILHQSETINADGDSEFHNAAASQACLAMIFLFGSVYSVGITPLQALYPVEVLSFEMRAKGMAFSNLAVNAAGLLNQFAWPVSMQKIAWKTYIIFTVWDFVQTAIIYLYIPETKGRTLEELDHIFAAKNPVKESTQKKEVAVDRYGDVVNVQNV</sequence>
<dbReference type="PANTHER" id="PTHR48022:SF13">
    <property type="entry name" value="MAJOR FACILITATOR SUPERFAMILY (MFS) PROFILE DOMAIN-CONTAINING PROTEIN"/>
    <property type="match status" value="1"/>
</dbReference>
<dbReference type="InterPro" id="IPR005828">
    <property type="entry name" value="MFS_sugar_transport-like"/>
</dbReference>
<keyword evidence="10" id="KW-1185">Reference proteome</keyword>
<dbReference type="PANTHER" id="PTHR48022">
    <property type="entry name" value="PLASTIDIC GLUCOSE TRANSPORTER 4"/>
    <property type="match status" value="1"/>
</dbReference>
<evidence type="ECO:0000256" key="2">
    <source>
        <dbReference type="ARBA" id="ARBA00010992"/>
    </source>
</evidence>
<feature type="transmembrane region" description="Helical" evidence="7">
    <location>
        <begin position="68"/>
        <end position="89"/>
    </location>
</feature>
<dbReference type="Gene3D" id="1.20.1250.20">
    <property type="entry name" value="MFS general substrate transporter like domains"/>
    <property type="match status" value="1"/>
</dbReference>
<keyword evidence="5 7" id="KW-0472">Membrane</keyword>
<proteinExistence type="inferred from homology"/>
<dbReference type="Pfam" id="PF00083">
    <property type="entry name" value="Sugar_tr"/>
    <property type="match status" value="1"/>
</dbReference>
<evidence type="ECO:0000256" key="4">
    <source>
        <dbReference type="ARBA" id="ARBA00022989"/>
    </source>
</evidence>
<evidence type="ECO:0000256" key="7">
    <source>
        <dbReference type="SAM" id="Phobius"/>
    </source>
</evidence>
<feature type="transmembrane region" description="Helical" evidence="7">
    <location>
        <begin position="529"/>
        <end position="547"/>
    </location>
</feature>
<gene>
    <name evidence="9" type="ORF">GCG54_00000364</name>
</gene>
<dbReference type="Proteomes" id="UP000613401">
    <property type="component" value="Unassembled WGS sequence"/>
</dbReference>
<feature type="transmembrane region" description="Helical" evidence="7">
    <location>
        <begin position="172"/>
        <end position="190"/>
    </location>
</feature>
<comment type="caution">
    <text evidence="9">The sequence shown here is derived from an EMBL/GenBank/DDBJ whole genome shotgun (WGS) entry which is preliminary data.</text>
</comment>
<evidence type="ECO:0000313" key="10">
    <source>
        <dbReference type="Proteomes" id="UP000613401"/>
    </source>
</evidence>
<protein>
    <submittedName>
        <fullName evidence="9">Quinate permease</fullName>
    </submittedName>
</protein>
<feature type="transmembrane region" description="Helical" evidence="7">
    <location>
        <begin position="110"/>
        <end position="130"/>
    </location>
</feature>
<feature type="transmembrane region" description="Helical" evidence="7">
    <location>
        <begin position="142"/>
        <end position="160"/>
    </location>
</feature>
<comment type="subcellular location">
    <subcellularLocation>
        <location evidence="1">Membrane</location>
        <topology evidence="1">Multi-pass membrane protein</topology>
    </subcellularLocation>
</comment>
<dbReference type="InterPro" id="IPR036259">
    <property type="entry name" value="MFS_trans_sf"/>
</dbReference>
<evidence type="ECO:0000313" key="9">
    <source>
        <dbReference type="EMBL" id="KAF3810320.1"/>
    </source>
</evidence>
<feature type="transmembrane region" description="Helical" evidence="7">
    <location>
        <begin position="393"/>
        <end position="411"/>
    </location>
</feature>
<feature type="transmembrane region" description="Helical" evidence="7">
    <location>
        <begin position="459"/>
        <end position="477"/>
    </location>
</feature>
<dbReference type="PROSITE" id="PS00216">
    <property type="entry name" value="SUGAR_TRANSPORT_1"/>
    <property type="match status" value="1"/>
</dbReference>
<feature type="transmembrane region" description="Helical" evidence="7">
    <location>
        <begin position="498"/>
        <end position="517"/>
    </location>
</feature>
<accession>A0A8H4FQ30</accession>
<dbReference type="InterPro" id="IPR020846">
    <property type="entry name" value="MFS_dom"/>
</dbReference>
<evidence type="ECO:0000256" key="5">
    <source>
        <dbReference type="ARBA" id="ARBA00023136"/>
    </source>
</evidence>
<comment type="similarity">
    <text evidence="2">Belongs to the major facilitator superfamily. Sugar transporter (TC 2.A.1.1) family.</text>
</comment>
<dbReference type="SUPFAM" id="SSF103473">
    <property type="entry name" value="MFS general substrate transporter"/>
    <property type="match status" value="1"/>
</dbReference>
<keyword evidence="3 7" id="KW-0812">Transmembrane</keyword>
<dbReference type="InterPro" id="IPR005829">
    <property type="entry name" value="Sugar_transporter_CS"/>
</dbReference>
<feature type="transmembrane region" description="Helical" evidence="7">
    <location>
        <begin position="196"/>
        <end position="218"/>
    </location>
</feature>
<evidence type="ECO:0000259" key="8">
    <source>
        <dbReference type="PROSITE" id="PS50850"/>
    </source>
</evidence>
<dbReference type="PROSITE" id="PS50850">
    <property type="entry name" value="MFS"/>
    <property type="match status" value="1"/>
</dbReference>
<dbReference type="EMBL" id="WVTB01000012">
    <property type="protein sequence ID" value="KAF3810320.1"/>
    <property type="molecule type" value="Genomic_DNA"/>
</dbReference>
<evidence type="ECO:0000256" key="1">
    <source>
        <dbReference type="ARBA" id="ARBA00004141"/>
    </source>
</evidence>
<dbReference type="InterPro" id="IPR050360">
    <property type="entry name" value="MFS_Sugar_Transporters"/>
</dbReference>
<name>A0A8H4FQ30_COLGL</name>
<organism evidence="9 10">
    <name type="scientific">Colletotrichum gloeosporioides</name>
    <name type="common">Anthracnose fungus</name>
    <name type="synonym">Glomerella cingulata</name>
    <dbReference type="NCBI Taxonomy" id="474922"/>
    <lineage>
        <taxon>Eukaryota</taxon>
        <taxon>Fungi</taxon>
        <taxon>Dikarya</taxon>
        <taxon>Ascomycota</taxon>
        <taxon>Pezizomycotina</taxon>
        <taxon>Sordariomycetes</taxon>
        <taxon>Hypocreomycetidae</taxon>
        <taxon>Glomerellales</taxon>
        <taxon>Glomerellaceae</taxon>
        <taxon>Colletotrichum</taxon>
        <taxon>Colletotrichum gloeosporioides species complex</taxon>
    </lineage>
</organism>
<dbReference type="GeneID" id="69007537"/>
<keyword evidence="4 7" id="KW-1133">Transmembrane helix</keyword>
<feature type="transmembrane region" description="Helical" evidence="7">
    <location>
        <begin position="348"/>
        <end position="373"/>
    </location>
</feature>
<dbReference type="RefSeq" id="XP_045269479.1">
    <property type="nucleotide sequence ID" value="XM_045400504.1"/>
</dbReference>
<reference evidence="9" key="1">
    <citation type="journal article" date="2020" name="Phytopathology">
        <title>Genome sequence and comparative analysis of Colletotrichum gloeosporioides isolated from Liriodendron leaves.</title>
        <authorList>
            <person name="Fu F.F."/>
            <person name="Hao Z."/>
            <person name="Wang P."/>
            <person name="Lu Y."/>
            <person name="Xue L.J."/>
            <person name="Wei G."/>
            <person name="Tian Y."/>
            <person name="Baishi H."/>
            <person name="Xu H."/>
            <person name="Shi J."/>
            <person name="Cheng T."/>
            <person name="Wang G."/>
            <person name="Yi Y."/>
            <person name="Chen J."/>
        </authorList>
    </citation>
    <scope>NUCLEOTIDE SEQUENCE</scope>
    <source>
        <strain evidence="9">Lc1</strain>
    </source>
</reference>
<dbReference type="GO" id="GO:0005351">
    <property type="term" value="F:carbohydrate:proton symporter activity"/>
    <property type="evidence" value="ECO:0007669"/>
    <property type="project" value="TreeGrafter"/>
</dbReference>